<name>A0A699XD35_TANCI</name>
<dbReference type="EMBL" id="BKCJ011843246">
    <property type="protein sequence ID" value="GFD57619.1"/>
    <property type="molecule type" value="Genomic_DNA"/>
</dbReference>
<accession>A0A699XD35</accession>
<comment type="caution">
    <text evidence="1">The sequence shown here is derived from an EMBL/GenBank/DDBJ whole genome shotgun (WGS) entry which is preliminary data.</text>
</comment>
<feature type="non-terminal residue" evidence="1">
    <location>
        <position position="80"/>
    </location>
</feature>
<dbReference type="AlphaFoldDB" id="A0A699XD35"/>
<organism evidence="1">
    <name type="scientific">Tanacetum cinerariifolium</name>
    <name type="common">Dalmatian daisy</name>
    <name type="synonym">Chrysanthemum cinerariifolium</name>
    <dbReference type="NCBI Taxonomy" id="118510"/>
    <lineage>
        <taxon>Eukaryota</taxon>
        <taxon>Viridiplantae</taxon>
        <taxon>Streptophyta</taxon>
        <taxon>Embryophyta</taxon>
        <taxon>Tracheophyta</taxon>
        <taxon>Spermatophyta</taxon>
        <taxon>Magnoliopsida</taxon>
        <taxon>eudicotyledons</taxon>
        <taxon>Gunneridae</taxon>
        <taxon>Pentapetalae</taxon>
        <taxon>asterids</taxon>
        <taxon>campanulids</taxon>
        <taxon>Asterales</taxon>
        <taxon>Asteraceae</taxon>
        <taxon>Asteroideae</taxon>
        <taxon>Anthemideae</taxon>
        <taxon>Anthemidinae</taxon>
        <taxon>Tanacetum</taxon>
    </lineage>
</organism>
<protein>
    <submittedName>
        <fullName evidence="1">Uncharacterized protein</fullName>
    </submittedName>
</protein>
<feature type="non-terminal residue" evidence="1">
    <location>
        <position position="1"/>
    </location>
</feature>
<sequence length="80" mass="8411">FAEMDFRSFMVGGIDGKFHFEPEGAFAGGEGNSPSNGFVNNEAPVINVASLNSSLPPHVAENVKDSNDVSLREDIVGEAA</sequence>
<reference evidence="1" key="1">
    <citation type="journal article" date="2019" name="Sci. Rep.">
        <title>Draft genome of Tanacetum cinerariifolium, the natural source of mosquito coil.</title>
        <authorList>
            <person name="Yamashiro T."/>
            <person name="Shiraishi A."/>
            <person name="Satake H."/>
            <person name="Nakayama K."/>
        </authorList>
    </citation>
    <scope>NUCLEOTIDE SEQUENCE</scope>
</reference>
<proteinExistence type="predicted"/>
<gene>
    <name evidence="1" type="ORF">Tci_929588</name>
</gene>
<evidence type="ECO:0000313" key="1">
    <source>
        <dbReference type="EMBL" id="GFD57619.1"/>
    </source>
</evidence>